<dbReference type="InterPro" id="IPR047958">
    <property type="entry name" value="B-4DMT-like"/>
</dbReference>
<evidence type="ECO:0000313" key="4">
    <source>
        <dbReference type="Proteomes" id="UP000199417"/>
    </source>
</evidence>
<keyword evidence="2" id="KW-0812">Transmembrane</keyword>
<protein>
    <submittedName>
        <fullName evidence="3">Uncharacterized protein</fullName>
    </submittedName>
</protein>
<feature type="transmembrane region" description="Helical" evidence="2">
    <location>
        <begin position="105"/>
        <end position="127"/>
    </location>
</feature>
<keyword evidence="2" id="KW-1133">Transmembrane helix</keyword>
<dbReference type="NCBIfam" id="NF037996">
    <property type="entry name" value="B-4DMT"/>
    <property type="match status" value="1"/>
</dbReference>
<dbReference type="AlphaFoldDB" id="A0A1G6QIM0"/>
<evidence type="ECO:0000313" key="3">
    <source>
        <dbReference type="EMBL" id="SDC92229.1"/>
    </source>
</evidence>
<dbReference type="EMBL" id="FNAB01000002">
    <property type="protein sequence ID" value="SDC92229.1"/>
    <property type="molecule type" value="Genomic_DNA"/>
</dbReference>
<dbReference type="Proteomes" id="UP000199417">
    <property type="component" value="Unassembled WGS sequence"/>
</dbReference>
<proteinExistence type="predicted"/>
<feature type="transmembrane region" description="Helical" evidence="2">
    <location>
        <begin position="65"/>
        <end position="85"/>
    </location>
</feature>
<accession>A0A1G6QIM0</accession>
<reference evidence="3 4" key="1">
    <citation type="submission" date="2016-10" db="EMBL/GenBank/DDBJ databases">
        <authorList>
            <person name="de Groot N.N."/>
        </authorList>
    </citation>
    <scope>NUCLEOTIDE SEQUENCE [LARGE SCALE GENOMIC DNA]</scope>
    <source>
        <strain evidence="3 4">JCM 11308</strain>
    </source>
</reference>
<keyword evidence="2" id="KW-0472">Membrane</keyword>
<gene>
    <name evidence="3" type="ORF">SAMN05444580_10287</name>
</gene>
<organism evidence="3 4">
    <name type="scientific">Rhodococcus tukisamuensis</name>
    <dbReference type="NCBI Taxonomy" id="168276"/>
    <lineage>
        <taxon>Bacteria</taxon>
        <taxon>Bacillati</taxon>
        <taxon>Actinomycetota</taxon>
        <taxon>Actinomycetes</taxon>
        <taxon>Mycobacteriales</taxon>
        <taxon>Nocardiaceae</taxon>
        <taxon>Rhodococcus</taxon>
    </lineage>
</organism>
<dbReference type="STRING" id="168276.SAMN05444580_10287"/>
<feature type="transmembrane region" description="Helical" evidence="2">
    <location>
        <begin position="26"/>
        <end position="44"/>
    </location>
</feature>
<keyword evidence="4" id="KW-1185">Reference proteome</keyword>
<sequence>MAFVHVVTRVLLGIAVTEWPLHGTSLRWVSIVVVILAALIWGGLDGIRDARAYPGEDEGADLTMMWLKAAVLAGLLAGAVVWVVGMVSDIALGENSLFFELTSGAAFTVLLVFIPATLGGAIGRILVRRDAKKSVAAPVAAGAAGAAEAAYNDDYVDAGSETVAYAEEGYAESDWTYEHGAGEQVPNGQYPDAQDPDAQGGYYQQNAYPEGGYSDPSADTEVFRAVQPQSDDTVVFPAIQDPGNGNQGNGNGAQGTHRAD</sequence>
<evidence type="ECO:0000256" key="2">
    <source>
        <dbReference type="SAM" id="Phobius"/>
    </source>
</evidence>
<evidence type="ECO:0000256" key="1">
    <source>
        <dbReference type="SAM" id="MobiDB-lite"/>
    </source>
</evidence>
<name>A0A1G6QIM0_9NOCA</name>
<feature type="region of interest" description="Disordered" evidence="1">
    <location>
        <begin position="180"/>
        <end position="260"/>
    </location>
</feature>